<feature type="compositionally biased region" description="Acidic residues" evidence="1">
    <location>
        <begin position="285"/>
        <end position="296"/>
    </location>
</feature>
<dbReference type="PROSITE" id="PS51257">
    <property type="entry name" value="PROKAR_LIPOPROTEIN"/>
    <property type="match status" value="1"/>
</dbReference>
<dbReference type="Proteomes" id="UP001501321">
    <property type="component" value="Unassembled WGS sequence"/>
</dbReference>
<gene>
    <name evidence="3" type="ORF">GCM10023095_29590</name>
</gene>
<dbReference type="RefSeq" id="WP_345014506.1">
    <property type="nucleotide sequence ID" value="NZ_BAABFC010000024.1"/>
</dbReference>
<evidence type="ECO:0000256" key="1">
    <source>
        <dbReference type="SAM" id="MobiDB-lite"/>
    </source>
</evidence>
<sequence>MCKQPSLRFYAIPGRSLSALALALALAGCGGSDNDRSSQSLEVTAIDGYLSQALVWLDLDGDSQLDEDEPQATTDATGRASLTVTGVPDPSQYRLLVQAIAGQTQDLGDGTATPETLTRSFVMVAPAGQTVVTPLSTLVAQQLQQQGDGDLTAALAQVAGQLGLDETALLGDFLAQGHTQAQIYALNLAALLPETLAESDGETLLDQGAQMGQALAQYLADHPLDEQTDPQSIRVHSQEGVLVVMQDSDNDGTADEQDAFPLDPDEHADTDGDGVGDNADAFPLDPDESADSDGDGVGDHGDAFPQDASESADTDGDGVGDHGDAFPQDASESADSDGDGVGDHADAFPQDASESADTDGDGVGDHGDAFAEDASESRDSDGDGVGDNGDAYPQDAAKSVADRQESLDEVKVLLQDYLGDARTIRLLGSRLTETFNDGHQRISETWVSYDWDPVAQDYVYLDGEPSQQEVAERLLVRQSDGSYQEQAHWQKDYNRDNQLKQQGQVYAQGQIGAAGEESWHYYDETDPLVEGIADGVDRSNREYDGGDLAAQVAAGNYGQVDFIQHKLQVVGQAGASRSLCPWAEEQDGDALGCFVEYEWPDMANFDPASSLPHYAQLDVTRPLSDGGSLVFQLRDWAADGSYNEIYQTETHPDGRVIERVAQPVWANPQDEVFEEYADYNWNRSERAAYWYEHETIRGEAPDQVTLRGARYLLDYGSDSATNGKLVDADHPDGYLFNDYEAVQRQVGDDETREFSTWHHYALADHPFTLDDQGQDYKIYRKEANDLWVGHRFAEWGSQLVADLPGQVEALRQAGVALAEIDAEALPGLSDYNGGLLSRSFRYAADGSPRTWYWVTNWPVITEDESWGSWQLLSLQLVDGGLDAAGHSGWIIKDAAGSLVLLQPVVETPWAWYDAYAQWFISPWLPNGDVIDPVAGHFSSWQGHFFLQQADAQSFLAQQMP</sequence>
<feature type="region of interest" description="Disordered" evidence="1">
    <location>
        <begin position="249"/>
        <end position="404"/>
    </location>
</feature>
<reference evidence="4" key="1">
    <citation type="journal article" date="2019" name="Int. J. Syst. Evol. Microbiol.">
        <title>The Global Catalogue of Microorganisms (GCM) 10K type strain sequencing project: providing services to taxonomists for standard genome sequencing and annotation.</title>
        <authorList>
            <consortium name="The Broad Institute Genomics Platform"/>
            <consortium name="The Broad Institute Genome Sequencing Center for Infectious Disease"/>
            <person name="Wu L."/>
            <person name="Ma J."/>
        </authorList>
    </citation>
    <scope>NUCLEOTIDE SEQUENCE [LARGE SCALE GENOMIC DNA]</scope>
    <source>
        <strain evidence="4">JCM 32226</strain>
    </source>
</reference>
<keyword evidence="2" id="KW-0732">Signal</keyword>
<protein>
    <recommendedName>
        <fullName evidence="5">Thrombospondin</fullName>
    </recommendedName>
</protein>
<dbReference type="EMBL" id="BAABFC010000024">
    <property type="protein sequence ID" value="GAA4503394.1"/>
    <property type="molecule type" value="Genomic_DNA"/>
</dbReference>
<accession>A0ABP8QH80</accession>
<feature type="chain" id="PRO_5045159031" description="Thrombospondin" evidence="2">
    <location>
        <begin position="22"/>
        <end position="960"/>
    </location>
</feature>
<dbReference type="Gene3D" id="4.10.1080.10">
    <property type="entry name" value="TSP type-3 repeat"/>
    <property type="match status" value="1"/>
</dbReference>
<feature type="compositionally biased region" description="Basic and acidic residues" evidence="1">
    <location>
        <begin position="363"/>
        <end position="381"/>
    </location>
</feature>
<keyword evidence="4" id="KW-1185">Reference proteome</keyword>
<feature type="signal peptide" evidence="2">
    <location>
        <begin position="1"/>
        <end position="21"/>
    </location>
</feature>
<comment type="caution">
    <text evidence="3">The sequence shown here is derived from an EMBL/GenBank/DDBJ whole genome shotgun (WGS) entry which is preliminary data.</text>
</comment>
<feature type="compositionally biased region" description="Acidic residues" evidence="1">
    <location>
        <begin position="249"/>
        <end position="258"/>
    </location>
</feature>
<dbReference type="InterPro" id="IPR028974">
    <property type="entry name" value="TSP_type-3_rpt"/>
</dbReference>
<evidence type="ECO:0000256" key="2">
    <source>
        <dbReference type="SAM" id="SignalP"/>
    </source>
</evidence>
<proteinExistence type="predicted"/>
<evidence type="ECO:0008006" key="5">
    <source>
        <dbReference type="Google" id="ProtNLM"/>
    </source>
</evidence>
<organism evidence="3 4">
    <name type="scientific">Pseudaeromonas paramecii</name>
    <dbReference type="NCBI Taxonomy" id="2138166"/>
    <lineage>
        <taxon>Bacteria</taxon>
        <taxon>Pseudomonadati</taxon>
        <taxon>Pseudomonadota</taxon>
        <taxon>Gammaproteobacteria</taxon>
        <taxon>Aeromonadales</taxon>
        <taxon>Aeromonadaceae</taxon>
        <taxon>Pseudaeromonas</taxon>
    </lineage>
</organism>
<evidence type="ECO:0000313" key="3">
    <source>
        <dbReference type="EMBL" id="GAA4503394.1"/>
    </source>
</evidence>
<dbReference type="SUPFAM" id="SSF103647">
    <property type="entry name" value="TSP type-3 repeat"/>
    <property type="match status" value="1"/>
</dbReference>
<name>A0ABP8QH80_9GAMM</name>
<evidence type="ECO:0000313" key="4">
    <source>
        <dbReference type="Proteomes" id="UP001501321"/>
    </source>
</evidence>